<evidence type="ECO:0000313" key="3">
    <source>
        <dbReference type="Proteomes" id="UP001519887"/>
    </source>
</evidence>
<feature type="transmembrane region" description="Helical" evidence="1">
    <location>
        <begin position="5"/>
        <end position="28"/>
    </location>
</feature>
<gene>
    <name evidence="2" type="ORF">K0U00_06815</name>
</gene>
<dbReference type="RefSeq" id="WP_210044066.1">
    <property type="nucleotide sequence ID" value="NZ_JBHLVU010000009.1"/>
</dbReference>
<feature type="transmembrane region" description="Helical" evidence="1">
    <location>
        <begin position="34"/>
        <end position="57"/>
    </location>
</feature>
<reference evidence="2 3" key="1">
    <citation type="submission" date="2021-07" db="EMBL/GenBank/DDBJ databases">
        <title>Paenibacillus radiodurans sp. nov., isolated from the southeastern edge of Tengger Desert.</title>
        <authorList>
            <person name="Zhang G."/>
        </authorList>
    </citation>
    <scope>NUCLEOTIDE SEQUENCE [LARGE SCALE GENOMIC DNA]</scope>
    <source>
        <strain evidence="2 3">CCM 7311</strain>
    </source>
</reference>
<evidence type="ECO:0000313" key="2">
    <source>
        <dbReference type="EMBL" id="MBW7453747.1"/>
    </source>
</evidence>
<protein>
    <submittedName>
        <fullName evidence="2">Uncharacterized protein</fullName>
    </submittedName>
</protein>
<feature type="transmembrane region" description="Helical" evidence="1">
    <location>
        <begin position="69"/>
        <end position="90"/>
    </location>
</feature>
<accession>A0ABS7BYM0</accession>
<dbReference type="EMBL" id="JAHZIK010000110">
    <property type="protein sequence ID" value="MBW7453747.1"/>
    <property type="molecule type" value="Genomic_DNA"/>
</dbReference>
<keyword evidence="1" id="KW-1133">Transmembrane helix</keyword>
<dbReference type="Proteomes" id="UP001519887">
    <property type="component" value="Unassembled WGS sequence"/>
</dbReference>
<organism evidence="2 3">
    <name type="scientific">Paenibacillus sepulcri</name>
    <dbReference type="NCBI Taxonomy" id="359917"/>
    <lineage>
        <taxon>Bacteria</taxon>
        <taxon>Bacillati</taxon>
        <taxon>Bacillota</taxon>
        <taxon>Bacilli</taxon>
        <taxon>Bacillales</taxon>
        <taxon>Paenibacillaceae</taxon>
        <taxon>Paenibacillus</taxon>
    </lineage>
</organism>
<comment type="caution">
    <text evidence="2">The sequence shown here is derived from an EMBL/GenBank/DDBJ whole genome shotgun (WGS) entry which is preliminary data.</text>
</comment>
<keyword evidence="3" id="KW-1185">Reference proteome</keyword>
<evidence type="ECO:0000256" key="1">
    <source>
        <dbReference type="SAM" id="Phobius"/>
    </source>
</evidence>
<keyword evidence="1" id="KW-0472">Membrane</keyword>
<proteinExistence type="predicted"/>
<sequence>MKLRIFLSIAMGTFLAAIILFLVDGLFIDYHQRYDGLGILSTFIFPPIGIVCAGLAYKKTGSALDMTLIGLNSIAFLSFFLMMFFGMLFFGP</sequence>
<keyword evidence="1" id="KW-0812">Transmembrane</keyword>
<name>A0ABS7BYM0_9BACL</name>